<dbReference type="SUPFAM" id="SSF51445">
    <property type="entry name" value="(Trans)glycosidases"/>
    <property type="match status" value="1"/>
</dbReference>
<proteinExistence type="predicted"/>
<keyword evidence="3" id="KW-1185">Reference proteome</keyword>
<dbReference type="Proteomes" id="UP000245959">
    <property type="component" value="Unassembled WGS sequence"/>
</dbReference>
<dbReference type="PANTHER" id="PTHR12631">
    <property type="entry name" value="ALPHA-L-IDURONIDASE"/>
    <property type="match status" value="1"/>
</dbReference>
<dbReference type="PANTHER" id="PTHR12631:SF10">
    <property type="entry name" value="BETA-XYLOSIDASE-LIKE PROTEIN-RELATED"/>
    <property type="match status" value="1"/>
</dbReference>
<accession>A0A2U1AJY6</accession>
<feature type="chain" id="PRO_5015401885" description="Cellulase (Glycosyl hydrolase family 5)" evidence="1">
    <location>
        <begin position="21"/>
        <end position="546"/>
    </location>
</feature>
<feature type="signal peptide" evidence="1">
    <location>
        <begin position="1"/>
        <end position="20"/>
    </location>
</feature>
<reference evidence="2 3" key="1">
    <citation type="submission" date="2018-04" db="EMBL/GenBank/DDBJ databases">
        <title>Genomic Encyclopedia of Type Strains, Phase IV (KMG-IV): sequencing the most valuable type-strain genomes for metagenomic binning, comparative biology and taxonomic classification.</title>
        <authorList>
            <person name="Goeker M."/>
        </authorList>
    </citation>
    <scope>NUCLEOTIDE SEQUENCE [LARGE SCALE GENOMIC DNA]</scope>
    <source>
        <strain evidence="2 3">DSM 14823</strain>
    </source>
</reference>
<gene>
    <name evidence="2" type="ORF">C8D82_13326</name>
</gene>
<sequence>MLWKSLFAALGCAAALTVSAEAVRITPGGVDRPLISARSGEKTIRVKVEAANPDGLTLDLLACVYGERNPVAKVLKVPAKAETELRFRLPSVGIYDLCLIARRDGREVARTYTNYAVTPAPDYPRPDDFGACTHFAQGKGDYRRTFEYMKLAGFTRLRDDLPWSGLERKPKVYTISERIEKMVDIAPNYGIRPLLVTGYNTPAYKFARSFPTTGEQRAAFADAVAFAVKHFGNRVTEWEIWNEPNAMHPVNDYLPLLKEVYPKARAANPGITVISCGGGGAGGGPGGGMIVPILKAGGREFMDGFSIHPYMSPSDPDFGYAGYKSPIPRVEVRGVTRYLTGVTANNRKADGSQISCWVTEIGWPLEHPAARPDPVTEMKQAVYFARTMLLFRSTGSGTKVFWYDFQDDGIDPKNKEHNFGLIRTDYSPKPSYQAAAFCAWALRNRAFAGDLHKGAVITGPWNADRKALADGKLKIYQYGRGGDAVVALWAGDNRRYEVEFQLPFPYEQAIAFDWQGRRGVLPGKLDGNRIKLPVDFKVQYIVNKGK</sequence>
<dbReference type="GO" id="GO:0004553">
    <property type="term" value="F:hydrolase activity, hydrolyzing O-glycosyl compounds"/>
    <property type="evidence" value="ECO:0007669"/>
    <property type="project" value="TreeGrafter"/>
</dbReference>
<dbReference type="InterPro" id="IPR051923">
    <property type="entry name" value="Glycosyl_Hydrolase_39"/>
</dbReference>
<protein>
    <recommendedName>
        <fullName evidence="4">Cellulase (Glycosyl hydrolase family 5)</fullName>
    </recommendedName>
</protein>
<dbReference type="InterPro" id="IPR017853">
    <property type="entry name" value="GH"/>
</dbReference>
<dbReference type="Gene3D" id="3.20.20.80">
    <property type="entry name" value="Glycosidases"/>
    <property type="match status" value="1"/>
</dbReference>
<dbReference type="RefSeq" id="WP_165833146.1">
    <property type="nucleotide sequence ID" value="NZ_DBFOHU010000070.1"/>
</dbReference>
<comment type="caution">
    <text evidence="2">The sequence shown here is derived from an EMBL/GenBank/DDBJ whole genome shotgun (WGS) entry which is preliminary data.</text>
</comment>
<evidence type="ECO:0000313" key="3">
    <source>
        <dbReference type="Proteomes" id="UP000245959"/>
    </source>
</evidence>
<evidence type="ECO:0000256" key="1">
    <source>
        <dbReference type="SAM" id="SignalP"/>
    </source>
</evidence>
<dbReference type="EMBL" id="QEKH01000033">
    <property type="protein sequence ID" value="PVY36700.1"/>
    <property type="molecule type" value="Genomic_DNA"/>
</dbReference>
<name>A0A2U1AJY6_9BACT</name>
<evidence type="ECO:0000313" key="2">
    <source>
        <dbReference type="EMBL" id="PVY36700.1"/>
    </source>
</evidence>
<dbReference type="AlphaFoldDB" id="A0A2U1AJY6"/>
<organism evidence="2 3">
    <name type="scientific">Victivallis vadensis</name>
    <dbReference type="NCBI Taxonomy" id="172901"/>
    <lineage>
        <taxon>Bacteria</taxon>
        <taxon>Pseudomonadati</taxon>
        <taxon>Lentisphaerota</taxon>
        <taxon>Lentisphaeria</taxon>
        <taxon>Victivallales</taxon>
        <taxon>Victivallaceae</taxon>
        <taxon>Victivallis</taxon>
    </lineage>
</organism>
<keyword evidence="1" id="KW-0732">Signal</keyword>
<dbReference type="GeneID" id="78297573"/>
<evidence type="ECO:0008006" key="4">
    <source>
        <dbReference type="Google" id="ProtNLM"/>
    </source>
</evidence>